<accession>A0A9P4GTQ0</accession>
<feature type="region of interest" description="Disordered" evidence="1">
    <location>
        <begin position="110"/>
        <end position="134"/>
    </location>
</feature>
<protein>
    <submittedName>
        <fullName evidence="2">Uncharacterized protein</fullName>
    </submittedName>
</protein>
<dbReference type="EMBL" id="ML976614">
    <property type="protein sequence ID" value="KAF1851109.1"/>
    <property type="molecule type" value="Genomic_DNA"/>
</dbReference>
<dbReference type="AlphaFoldDB" id="A0A9P4GTQ0"/>
<name>A0A9P4GTQ0_9PLEO</name>
<dbReference type="OrthoDB" id="4828117at2759"/>
<dbReference type="RefSeq" id="XP_040793672.1">
    <property type="nucleotide sequence ID" value="XM_040930713.1"/>
</dbReference>
<sequence length="134" mass="14691">MTVNFLDKETNDRLIAAIIAATDNKVTTKEISRMYGDSVKFNAMEWYLRKIRHKAIEMKAEADGLAPPAPKPAKKGTGRKKNSDGVKTGRVTKKKALSAKVKSEALVEDDMLLDPVSSNDNDFGSGDDAAEEYV</sequence>
<dbReference type="Proteomes" id="UP000800039">
    <property type="component" value="Unassembled WGS sequence"/>
</dbReference>
<evidence type="ECO:0000313" key="2">
    <source>
        <dbReference type="EMBL" id="KAF1851109.1"/>
    </source>
</evidence>
<reference evidence="2" key="1">
    <citation type="submission" date="2020-01" db="EMBL/GenBank/DDBJ databases">
        <authorList>
            <consortium name="DOE Joint Genome Institute"/>
            <person name="Haridas S."/>
            <person name="Albert R."/>
            <person name="Binder M."/>
            <person name="Bloem J."/>
            <person name="Labutti K."/>
            <person name="Salamov A."/>
            <person name="Andreopoulos B."/>
            <person name="Baker S.E."/>
            <person name="Barry K."/>
            <person name="Bills G."/>
            <person name="Bluhm B.H."/>
            <person name="Cannon C."/>
            <person name="Castanera R."/>
            <person name="Culley D.E."/>
            <person name="Daum C."/>
            <person name="Ezra D."/>
            <person name="Gonzalez J.B."/>
            <person name="Henrissat B."/>
            <person name="Kuo A."/>
            <person name="Liang C."/>
            <person name="Lipzen A."/>
            <person name="Lutzoni F."/>
            <person name="Magnuson J."/>
            <person name="Mondo S."/>
            <person name="Nolan M."/>
            <person name="Ohm R."/>
            <person name="Pangilinan J."/>
            <person name="Park H.-J."/>
            <person name="Ramirez L."/>
            <person name="Alfaro M."/>
            <person name="Sun H."/>
            <person name="Tritt A."/>
            <person name="Yoshinaga Y."/>
            <person name="Zwiers L.-H."/>
            <person name="Turgeon B.G."/>
            <person name="Goodwin S.B."/>
            <person name="Spatafora J.W."/>
            <person name="Crous P.W."/>
            <person name="Grigoriev I.V."/>
        </authorList>
    </citation>
    <scope>NUCLEOTIDE SEQUENCE</scope>
    <source>
        <strain evidence="2">CBS 394.84</strain>
    </source>
</reference>
<feature type="region of interest" description="Disordered" evidence="1">
    <location>
        <begin position="61"/>
        <end position="98"/>
    </location>
</feature>
<evidence type="ECO:0000313" key="3">
    <source>
        <dbReference type="Proteomes" id="UP000800039"/>
    </source>
</evidence>
<evidence type="ECO:0000256" key="1">
    <source>
        <dbReference type="SAM" id="MobiDB-lite"/>
    </source>
</evidence>
<organism evidence="2 3">
    <name type="scientific">Cucurbitaria berberidis CBS 394.84</name>
    <dbReference type="NCBI Taxonomy" id="1168544"/>
    <lineage>
        <taxon>Eukaryota</taxon>
        <taxon>Fungi</taxon>
        <taxon>Dikarya</taxon>
        <taxon>Ascomycota</taxon>
        <taxon>Pezizomycotina</taxon>
        <taxon>Dothideomycetes</taxon>
        <taxon>Pleosporomycetidae</taxon>
        <taxon>Pleosporales</taxon>
        <taxon>Pleosporineae</taxon>
        <taxon>Cucurbitariaceae</taxon>
        <taxon>Cucurbitaria</taxon>
    </lineage>
</organism>
<gene>
    <name evidence="2" type="ORF">K460DRAFT_328735</name>
</gene>
<feature type="compositionally biased region" description="Low complexity" evidence="1">
    <location>
        <begin position="117"/>
        <end position="127"/>
    </location>
</feature>
<proteinExistence type="predicted"/>
<comment type="caution">
    <text evidence="2">The sequence shown here is derived from an EMBL/GenBank/DDBJ whole genome shotgun (WGS) entry which is preliminary data.</text>
</comment>
<dbReference type="GeneID" id="63847965"/>
<keyword evidence="3" id="KW-1185">Reference proteome</keyword>